<reference evidence="6 7" key="1">
    <citation type="submission" date="2019-08" db="EMBL/GenBank/DDBJ databases">
        <title>Bradyrhizobium hipponensis sp. nov., a rhizobium isolated from a Lupinus angustifolius root nodule in Tunisia.</title>
        <authorList>
            <person name="Off K."/>
            <person name="Rejili M."/>
            <person name="Mars M."/>
            <person name="Brachmann A."/>
            <person name="Marin M."/>
        </authorList>
    </citation>
    <scope>NUCLEOTIDE SEQUENCE [LARGE SCALE GENOMIC DNA]</scope>
    <source>
        <strain evidence="6 7">CTAW71</strain>
    </source>
</reference>
<dbReference type="PROSITE" id="PS51935">
    <property type="entry name" value="NLPC_P60"/>
    <property type="match status" value="1"/>
</dbReference>
<dbReference type="EMBL" id="VSSS01000059">
    <property type="protein sequence ID" value="TYL89637.1"/>
    <property type="molecule type" value="Genomic_DNA"/>
</dbReference>
<dbReference type="PANTHER" id="PTHR47359:SF3">
    <property type="entry name" value="NLP_P60 DOMAIN-CONTAINING PROTEIN-RELATED"/>
    <property type="match status" value="1"/>
</dbReference>
<sequence length="280" mass="30025">MHDPRLTPARGDVAAAYLEGKVQADRFVTGEEFEVVAPIAPMREQPSSNAMLMTEALRGERITVYDRNDEGWAWGQLGGDGYVGWLPDATLMKPAAAPTHKVGALRTLAFPGPSIKLPPVDLLVLGSKLAIAREDGSFAVTREGAFVPKTHLAPLDHREPDFVAVAERFVGTPYLWGGKSSLGIDCSGLVQVSLTSAGTGCPRDSDMQQTGLGRALEPHERGSLLRGDLIFWKGHVAIVRDSSTMVHANAHHMATVIEPIEPAIARIKAAGSEVVAIKRL</sequence>
<evidence type="ECO:0000256" key="4">
    <source>
        <dbReference type="ARBA" id="ARBA00022807"/>
    </source>
</evidence>
<dbReference type="GO" id="GO:0008234">
    <property type="term" value="F:cysteine-type peptidase activity"/>
    <property type="evidence" value="ECO:0007669"/>
    <property type="project" value="UniProtKB-KW"/>
</dbReference>
<name>A0A5D3K2X3_9BRAD</name>
<dbReference type="OrthoDB" id="9813368at2"/>
<dbReference type="Gene3D" id="2.30.30.40">
    <property type="entry name" value="SH3 Domains"/>
    <property type="match status" value="1"/>
</dbReference>
<comment type="caution">
    <text evidence="6">The sequence shown here is derived from an EMBL/GenBank/DDBJ whole genome shotgun (WGS) entry which is preliminary data.</text>
</comment>
<dbReference type="CDD" id="cd00174">
    <property type="entry name" value="SH3"/>
    <property type="match status" value="1"/>
</dbReference>
<dbReference type="InterPro" id="IPR051794">
    <property type="entry name" value="PG_Endopeptidase_C40"/>
</dbReference>
<dbReference type="InterPro" id="IPR000064">
    <property type="entry name" value="NLP_P60_dom"/>
</dbReference>
<dbReference type="InterPro" id="IPR041382">
    <property type="entry name" value="SH3_16"/>
</dbReference>
<protein>
    <submittedName>
        <fullName evidence="6">NlpC/P60 family protein</fullName>
    </submittedName>
</protein>
<proteinExistence type="inferred from homology"/>
<organism evidence="6 7">
    <name type="scientific">Bradyrhizobium rifense</name>
    <dbReference type="NCBI Taxonomy" id="515499"/>
    <lineage>
        <taxon>Bacteria</taxon>
        <taxon>Pseudomonadati</taxon>
        <taxon>Pseudomonadota</taxon>
        <taxon>Alphaproteobacteria</taxon>
        <taxon>Hyphomicrobiales</taxon>
        <taxon>Nitrobacteraceae</taxon>
        <taxon>Bradyrhizobium</taxon>
    </lineage>
</organism>
<dbReference type="AlphaFoldDB" id="A0A5D3K2X3"/>
<dbReference type="Gene3D" id="3.90.1720.10">
    <property type="entry name" value="endopeptidase domain like (from Nostoc punctiforme)"/>
    <property type="match status" value="1"/>
</dbReference>
<evidence type="ECO:0000313" key="7">
    <source>
        <dbReference type="Proteomes" id="UP000324758"/>
    </source>
</evidence>
<dbReference type="SUPFAM" id="SSF54001">
    <property type="entry name" value="Cysteine proteinases"/>
    <property type="match status" value="1"/>
</dbReference>
<dbReference type="Pfam" id="PF00877">
    <property type="entry name" value="NLPC_P60"/>
    <property type="match status" value="1"/>
</dbReference>
<keyword evidence="7" id="KW-1185">Reference proteome</keyword>
<keyword evidence="3" id="KW-0378">Hydrolase</keyword>
<feature type="domain" description="NlpC/P60" evidence="5">
    <location>
        <begin position="156"/>
        <end position="280"/>
    </location>
</feature>
<evidence type="ECO:0000256" key="3">
    <source>
        <dbReference type="ARBA" id="ARBA00022801"/>
    </source>
</evidence>
<dbReference type="PANTHER" id="PTHR47359">
    <property type="entry name" value="PEPTIDOGLYCAN DL-ENDOPEPTIDASE CWLO"/>
    <property type="match status" value="1"/>
</dbReference>
<dbReference type="Pfam" id="PF18348">
    <property type="entry name" value="SH3_16"/>
    <property type="match status" value="1"/>
</dbReference>
<dbReference type="InterPro" id="IPR036028">
    <property type="entry name" value="SH3-like_dom_sf"/>
</dbReference>
<dbReference type="Proteomes" id="UP000324758">
    <property type="component" value="Unassembled WGS sequence"/>
</dbReference>
<evidence type="ECO:0000256" key="1">
    <source>
        <dbReference type="ARBA" id="ARBA00007074"/>
    </source>
</evidence>
<evidence type="ECO:0000259" key="5">
    <source>
        <dbReference type="PROSITE" id="PS51935"/>
    </source>
</evidence>
<gene>
    <name evidence="6" type="ORF">FXB40_35005</name>
</gene>
<evidence type="ECO:0000256" key="2">
    <source>
        <dbReference type="ARBA" id="ARBA00022670"/>
    </source>
</evidence>
<dbReference type="InterPro" id="IPR038765">
    <property type="entry name" value="Papain-like_cys_pep_sf"/>
</dbReference>
<dbReference type="GO" id="GO:0006508">
    <property type="term" value="P:proteolysis"/>
    <property type="evidence" value="ECO:0007669"/>
    <property type="project" value="UniProtKB-KW"/>
</dbReference>
<dbReference type="RefSeq" id="WP_148776836.1">
    <property type="nucleotide sequence ID" value="NZ_VSSS01000059.1"/>
</dbReference>
<accession>A0A5D3K2X3</accession>
<keyword evidence="2" id="KW-0645">Protease</keyword>
<keyword evidence="4" id="KW-0788">Thiol protease</keyword>
<dbReference type="SUPFAM" id="SSF50044">
    <property type="entry name" value="SH3-domain"/>
    <property type="match status" value="1"/>
</dbReference>
<comment type="similarity">
    <text evidence="1">Belongs to the peptidase C40 family.</text>
</comment>
<evidence type="ECO:0000313" key="6">
    <source>
        <dbReference type="EMBL" id="TYL89637.1"/>
    </source>
</evidence>